<keyword evidence="2" id="KW-1185">Reference proteome</keyword>
<organism evidence="1 2">
    <name type="scientific">Actinidia rufa</name>
    <dbReference type="NCBI Taxonomy" id="165716"/>
    <lineage>
        <taxon>Eukaryota</taxon>
        <taxon>Viridiplantae</taxon>
        <taxon>Streptophyta</taxon>
        <taxon>Embryophyta</taxon>
        <taxon>Tracheophyta</taxon>
        <taxon>Spermatophyta</taxon>
        <taxon>Magnoliopsida</taxon>
        <taxon>eudicotyledons</taxon>
        <taxon>Gunneridae</taxon>
        <taxon>Pentapetalae</taxon>
        <taxon>asterids</taxon>
        <taxon>Ericales</taxon>
        <taxon>Actinidiaceae</taxon>
        <taxon>Actinidia</taxon>
    </lineage>
</organism>
<dbReference type="AlphaFoldDB" id="A0A7J0FS21"/>
<protein>
    <submittedName>
        <fullName evidence="1">Uncharacterized protein</fullName>
    </submittedName>
</protein>
<evidence type="ECO:0000313" key="1">
    <source>
        <dbReference type="EMBL" id="GFZ01475.1"/>
    </source>
</evidence>
<dbReference type="Proteomes" id="UP000585474">
    <property type="component" value="Unassembled WGS sequence"/>
</dbReference>
<proteinExistence type="predicted"/>
<dbReference type="EMBL" id="BJWL01000015">
    <property type="protein sequence ID" value="GFZ01475.1"/>
    <property type="molecule type" value="Genomic_DNA"/>
</dbReference>
<accession>A0A7J0FS21</accession>
<sequence length="49" mass="5366">MSGRTDCYVSKIAADCRPLAKLRRNYPTEFAIELQFGSDADLSPDSANA</sequence>
<comment type="caution">
    <text evidence="1">The sequence shown here is derived from an EMBL/GenBank/DDBJ whole genome shotgun (WGS) entry which is preliminary data.</text>
</comment>
<reference evidence="1 2" key="1">
    <citation type="submission" date="2019-07" db="EMBL/GenBank/DDBJ databases">
        <title>De Novo Assembly of kiwifruit Actinidia rufa.</title>
        <authorList>
            <person name="Sugita-Konishi S."/>
            <person name="Sato K."/>
            <person name="Mori E."/>
            <person name="Abe Y."/>
            <person name="Kisaki G."/>
            <person name="Hamano K."/>
            <person name="Suezawa K."/>
            <person name="Otani M."/>
            <person name="Fukuda T."/>
            <person name="Manabe T."/>
            <person name="Gomi K."/>
            <person name="Tabuchi M."/>
            <person name="Akimitsu K."/>
            <person name="Kataoka I."/>
        </authorList>
    </citation>
    <scope>NUCLEOTIDE SEQUENCE [LARGE SCALE GENOMIC DNA]</scope>
    <source>
        <strain evidence="2">cv. Fuchu</strain>
    </source>
</reference>
<gene>
    <name evidence="1" type="ORF">Acr_15g0000840</name>
</gene>
<name>A0A7J0FS21_9ERIC</name>
<evidence type="ECO:0000313" key="2">
    <source>
        <dbReference type="Proteomes" id="UP000585474"/>
    </source>
</evidence>